<evidence type="ECO:0000313" key="1">
    <source>
        <dbReference type="EMBL" id="KAK6196153.1"/>
    </source>
</evidence>
<dbReference type="EMBL" id="JAZGQO010000001">
    <property type="protein sequence ID" value="KAK6196153.1"/>
    <property type="molecule type" value="Genomic_DNA"/>
</dbReference>
<sequence length="136" mass="15996">MKEKFYGCIEKETIRPSKDVDTGFYMGEWRRFYDFDLKEIENIQALDEVFDDVYTNPDVSPFHTSFRFIQYQGQKTRILVNNKSLIENAQHELETTKLESDGEIIKCIDSFSNAFGESCVRKALDNWHKSAESFKI</sequence>
<protein>
    <submittedName>
        <fullName evidence="1">Uncharacterized protein</fullName>
    </submittedName>
</protein>
<dbReference type="Proteomes" id="UP001347796">
    <property type="component" value="Unassembled WGS sequence"/>
</dbReference>
<dbReference type="InterPro" id="IPR053710">
    <property type="entry name" value="Arylamine_NAT_domain_sf"/>
</dbReference>
<comment type="caution">
    <text evidence="1">The sequence shown here is derived from an EMBL/GenBank/DDBJ whole genome shotgun (WGS) entry which is preliminary data.</text>
</comment>
<dbReference type="Gene3D" id="3.30.2140.20">
    <property type="match status" value="1"/>
</dbReference>
<evidence type="ECO:0000313" key="2">
    <source>
        <dbReference type="Proteomes" id="UP001347796"/>
    </source>
</evidence>
<keyword evidence="2" id="KW-1185">Reference proteome</keyword>
<reference evidence="1 2" key="1">
    <citation type="submission" date="2024-01" db="EMBL/GenBank/DDBJ databases">
        <title>The genome of the rayed Mediterranean limpet Patella caerulea (Linnaeus, 1758).</title>
        <authorList>
            <person name="Anh-Thu Weber A."/>
            <person name="Halstead-Nussloch G."/>
        </authorList>
    </citation>
    <scope>NUCLEOTIDE SEQUENCE [LARGE SCALE GENOMIC DNA]</scope>
    <source>
        <strain evidence="1">AATW-2023a</strain>
        <tissue evidence="1">Whole specimen</tissue>
    </source>
</reference>
<accession>A0AAN8Q849</accession>
<name>A0AAN8Q849_PATCE</name>
<dbReference type="InterPro" id="IPR038765">
    <property type="entry name" value="Papain-like_cys_pep_sf"/>
</dbReference>
<dbReference type="SUPFAM" id="SSF54001">
    <property type="entry name" value="Cysteine proteinases"/>
    <property type="match status" value="1"/>
</dbReference>
<dbReference type="AlphaFoldDB" id="A0AAN8Q849"/>
<gene>
    <name evidence="1" type="ORF">SNE40_001435</name>
</gene>
<proteinExistence type="predicted"/>
<organism evidence="1 2">
    <name type="scientific">Patella caerulea</name>
    <name type="common">Rayed Mediterranean limpet</name>
    <dbReference type="NCBI Taxonomy" id="87958"/>
    <lineage>
        <taxon>Eukaryota</taxon>
        <taxon>Metazoa</taxon>
        <taxon>Spiralia</taxon>
        <taxon>Lophotrochozoa</taxon>
        <taxon>Mollusca</taxon>
        <taxon>Gastropoda</taxon>
        <taxon>Patellogastropoda</taxon>
        <taxon>Patelloidea</taxon>
        <taxon>Patellidae</taxon>
        <taxon>Patella</taxon>
    </lineage>
</organism>